<feature type="transmembrane region" description="Helical" evidence="6">
    <location>
        <begin position="134"/>
        <end position="156"/>
    </location>
</feature>
<dbReference type="PANTHER" id="PTHR48081:SF33">
    <property type="entry name" value="KYNURENINE FORMAMIDASE"/>
    <property type="match status" value="1"/>
</dbReference>
<evidence type="ECO:0000256" key="5">
    <source>
        <dbReference type="ARBA" id="ARBA00049507"/>
    </source>
</evidence>
<protein>
    <recommendedName>
        <fullName evidence="4">protein-S-isoprenylcysteine alpha-carbonyl methylesterase</fullName>
        <ecNumber evidence="4">3.1.1.n2</ecNumber>
    </recommendedName>
</protein>
<dbReference type="InterPro" id="IPR015797">
    <property type="entry name" value="NUDIX_hydrolase-like_dom_sf"/>
</dbReference>
<dbReference type="Gene3D" id="3.40.50.1820">
    <property type="entry name" value="alpha/beta hydrolase"/>
    <property type="match status" value="1"/>
</dbReference>
<dbReference type="PROSITE" id="PS51462">
    <property type="entry name" value="NUDIX"/>
    <property type="match status" value="1"/>
</dbReference>
<dbReference type="InterPro" id="IPR000086">
    <property type="entry name" value="NUDIX_hydrolase_dom"/>
</dbReference>
<dbReference type="Gene3D" id="3.90.79.10">
    <property type="entry name" value="Nucleoside Triphosphate Pyrophosphohydrolase"/>
    <property type="match status" value="1"/>
</dbReference>
<dbReference type="SUPFAM" id="SSF53474">
    <property type="entry name" value="alpha/beta-Hydrolases"/>
    <property type="match status" value="1"/>
</dbReference>
<evidence type="ECO:0000313" key="9">
    <source>
        <dbReference type="Proteomes" id="UP001396334"/>
    </source>
</evidence>
<dbReference type="PANTHER" id="PTHR48081">
    <property type="entry name" value="AB HYDROLASE SUPERFAMILY PROTEIN C4A8.06C"/>
    <property type="match status" value="1"/>
</dbReference>
<dbReference type="InterPro" id="IPR029058">
    <property type="entry name" value="AB_hydrolase_fold"/>
</dbReference>
<evidence type="ECO:0000313" key="8">
    <source>
        <dbReference type="EMBL" id="KAK8977278.1"/>
    </source>
</evidence>
<dbReference type="EC" id="3.1.1.n2" evidence="4"/>
<evidence type="ECO:0000256" key="1">
    <source>
        <dbReference type="ARBA" id="ARBA00004653"/>
    </source>
</evidence>
<keyword evidence="2" id="KW-0378">Hydrolase</keyword>
<evidence type="ECO:0000259" key="7">
    <source>
        <dbReference type="PROSITE" id="PS51462"/>
    </source>
</evidence>
<dbReference type="CDD" id="cd04678">
    <property type="entry name" value="NUDIX_MTH2_Nudt15"/>
    <property type="match status" value="1"/>
</dbReference>
<dbReference type="InterPro" id="IPR020476">
    <property type="entry name" value="Nudix_hydrolase"/>
</dbReference>
<evidence type="ECO:0000256" key="3">
    <source>
        <dbReference type="ARBA" id="ARBA00038028"/>
    </source>
</evidence>
<evidence type="ECO:0000256" key="6">
    <source>
        <dbReference type="SAM" id="Phobius"/>
    </source>
</evidence>
<dbReference type="InterPro" id="IPR050300">
    <property type="entry name" value="GDXG_lipolytic_enzyme"/>
</dbReference>
<reference evidence="8 9" key="1">
    <citation type="journal article" date="2024" name="G3 (Bethesda)">
        <title>Genome assembly of Hibiscus sabdariffa L. provides insights into metabolisms of medicinal natural products.</title>
        <authorList>
            <person name="Kim T."/>
        </authorList>
    </citation>
    <scope>NUCLEOTIDE SEQUENCE [LARGE SCALE GENOMIC DNA]</scope>
    <source>
        <strain evidence="8">TK-2024</strain>
        <tissue evidence="8">Old leaves</tissue>
    </source>
</reference>
<keyword evidence="6" id="KW-0472">Membrane</keyword>
<comment type="similarity">
    <text evidence="3">Belongs to the AB hydrolase superfamily. Isoprenylcysteine methylesterase family.</text>
</comment>
<dbReference type="InterPro" id="IPR049492">
    <property type="entry name" value="BD-FAE-like_dom"/>
</dbReference>
<dbReference type="SUPFAM" id="SSF55811">
    <property type="entry name" value="Nudix"/>
    <property type="match status" value="1"/>
</dbReference>
<dbReference type="Pfam" id="PF20434">
    <property type="entry name" value="BD-FAE"/>
    <property type="match status" value="1"/>
</dbReference>
<proteinExistence type="inferred from homology"/>
<comment type="subcellular location">
    <subcellularLocation>
        <location evidence="1">Golgi apparatus membrane</location>
        <topology evidence="1">Multi-pass membrane protein</topology>
    </subcellularLocation>
</comment>
<organism evidence="8 9">
    <name type="scientific">Hibiscus sabdariffa</name>
    <name type="common">roselle</name>
    <dbReference type="NCBI Taxonomy" id="183260"/>
    <lineage>
        <taxon>Eukaryota</taxon>
        <taxon>Viridiplantae</taxon>
        <taxon>Streptophyta</taxon>
        <taxon>Embryophyta</taxon>
        <taxon>Tracheophyta</taxon>
        <taxon>Spermatophyta</taxon>
        <taxon>Magnoliopsida</taxon>
        <taxon>eudicotyledons</taxon>
        <taxon>Gunneridae</taxon>
        <taxon>Pentapetalae</taxon>
        <taxon>rosids</taxon>
        <taxon>malvids</taxon>
        <taxon>Malvales</taxon>
        <taxon>Malvaceae</taxon>
        <taxon>Malvoideae</taxon>
        <taxon>Hibiscus</taxon>
    </lineage>
</organism>
<dbReference type="Proteomes" id="UP001396334">
    <property type="component" value="Unassembled WGS sequence"/>
</dbReference>
<dbReference type="Pfam" id="PF00293">
    <property type="entry name" value="NUDIX"/>
    <property type="match status" value="1"/>
</dbReference>
<sequence length="605" mass="66887">MPSPILPISNFPSSTTSAATTVVKAKVDADPSKTLLISSQLDPEKAIKPLLPRASSYNSTTNVNNSIISFSNNHQQRSRRISSDSSLALLSDQSPRRSISREVGHAASETFLLSRLCVKLLSYLGVGYRWITRFLALGCYALLLMPGFIQVAYYYFFSRQVRRSIIYGEKPRNRLDLYLPESSHGTKPVVAFITGGAWIIGYKAWGSLLGQQLSERDIIVACIDYRNFPQGTISDMVEDASQGISFVCNNIAEYGGDPNRIYLMGQSAGAHIAACTLINQAIKEAGEGDSTSWSVSQIKAYFGLSGGYNLFNLIDHFHNRGLYRSIFLSIMEGEDSLHQFSPDVLVQDSNVKPAVSLLPPVILFHGTADFSIPADASTSFADTLRRVGGKAESILYDGKTHTDLFLQDPMRGGRDEMFEDVVAIIHGGDEEALAKDAVAPPRRRLVPEFMLKLAHNTESPLEMEMEPVPRVGVVVFVLKGKSVLLGRRRSSIGASTFALPGGHLEFGESFEECGARELKEETGLEMGKAEYLTVTNNLFLDQPKPAHYVTIFLRAVLADPDQVAQNLEPSKCDGWGWYEWDKDKLPQPLFWPLHEMVRSGFNPFP</sequence>
<accession>A0ABR2NM74</accession>
<keyword evidence="9" id="KW-1185">Reference proteome</keyword>
<dbReference type="PRINTS" id="PR00502">
    <property type="entry name" value="NUDIXFAMILY"/>
</dbReference>
<keyword evidence="6" id="KW-0812">Transmembrane</keyword>
<dbReference type="EMBL" id="JBBPBN010000124">
    <property type="protein sequence ID" value="KAK8977278.1"/>
    <property type="molecule type" value="Genomic_DNA"/>
</dbReference>
<feature type="domain" description="Nudix hydrolase" evidence="7">
    <location>
        <begin position="466"/>
        <end position="601"/>
    </location>
</feature>
<evidence type="ECO:0000256" key="2">
    <source>
        <dbReference type="ARBA" id="ARBA00022801"/>
    </source>
</evidence>
<comment type="catalytic activity">
    <reaction evidence="5">
        <text>[protein]-C-terminal S-[(2E,6E)-farnesyl]-L-cysteine methyl ester + H2O = [protein]-C-terminal S-[(2E,6E)-farnesyl]-L-cysteine + methanol + H(+)</text>
        <dbReference type="Rhea" id="RHEA:48520"/>
        <dbReference type="Rhea" id="RHEA-COMP:12125"/>
        <dbReference type="Rhea" id="RHEA-COMP:12126"/>
        <dbReference type="ChEBI" id="CHEBI:15377"/>
        <dbReference type="ChEBI" id="CHEBI:15378"/>
        <dbReference type="ChEBI" id="CHEBI:17790"/>
        <dbReference type="ChEBI" id="CHEBI:90510"/>
        <dbReference type="ChEBI" id="CHEBI:90511"/>
        <dbReference type="EC" id="3.1.1.n2"/>
    </reaction>
</comment>
<evidence type="ECO:0000256" key="4">
    <source>
        <dbReference type="ARBA" id="ARBA00038928"/>
    </source>
</evidence>
<keyword evidence="6" id="KW-1133">Transmembrane helix</keyword>
<comment type="caution">
    <text evidence="8">The sequence shown here is derived from an EMBL/GenBank/DDBJ whole genome shotgun (WGS) entry which is preliminary data.</text>
</comment>
<name>A0ABR2NM74_9ROSI</name>
<gene>
    <name evidence="8" type="ORF">V6N11_021364</name>
</gene>